<evidence type="ECO:0000313" key="1">
    <source>
        <dbReference type="EMBL" id="KAH3896752.1"/>
    </source>
</evidence>
<sequence length="50" mass="5679">MSHPRIILNRLKSKAEELLEEEQAEFRAGLSTVKQILNCRGINVTPETLT</sequence>
<dbReference type="EMBL" id="JAIWYP010000001">
    <property type="protein sequence ID" value="KAH3896752.1"/>
    <property type="molecule type" value="Genomic_DNA"/>
</dbReference>
<reference evidence="1" key="2">
    <citation type="submission" date="2020-11" db="EMBL/GenBank/DDBJ databases">
        <authorList>
            <person name="McCartney M.A."/>
            <person name="Auch B."/>
            <person name="Kono T."/>
            <person name="Mallez S."/>
            <person name="Becker A."/>
            <person name="Gohl D.M."/>
            <person name="Silverstein K.A.T."/>
            <person name="Koren S."/>
            <person name="Bechman K.B."/>
            <person name="Herman A."/>
            <person name="Abrahante J.E."/>
            <person name="Garbe J."/>
        </authorList>
    </citation>
    <scope>NUCLEOTIDE SEQUENCE</scope>
    <source>
        <strain evidence="1">Duluth1</strain>
        <tissue evidence="1">Whole animal</tissue>
    </source>
</reference>
<organism evidence="1 2">
    <name type="scientific">Dreissena polymorpha</name>
    <name type="common">Zebra mussel</name>
    <name type="synonym">Mytilus polymorpha</name>
    <dbReference type="NCBI Taxonomy" id="45954"/>
    <lineage>
        <taxon>Eukaryota</taxon>
        <taxon>Metazoa</taxon>
        <taxon>Spiralia</taxon>
        <taxon>Lophotrochozoa</taxon>
        <taxon>Mollusca</taxon>
        <taxon>Bivalvia</taxon>
        <taxon>Autobranchia</taxon>
        <taxon>Heteroconchia</taxon>
        <taxon>Euheterodonta</taxon>
        <taxon>Imparidentia</taxon>
        <taxon>Neoheterodontei</taxon>
        <taxon>Myida</taxon>
        <taxon>Dreissenoidea</taxon>
        <taxon>Dreissenidae</taxon>
        <taxon>Dreissena</taxon>
    </lineage>
</organism>
<dbReference type="AlphaFoldDB" id="A0A9D4NHP5"/>
<dbReference type="Proteomes" id="UP000828390">
    <property type="component" value="Unassembled WGS sequence"/>
</dbReference>
<keyword evidence="2" id="KW-1185">Reference proteome</keyword>
<evidence type="ECO:0000313" key="2">
    <source>
        <dbReference type="Proteomes" id="UP000828390"/>
    </source>
</evidence>
<proteinExistence type="predicted"/>
<reference evidence="1" key="1">
    <citation type="journal article" date="2019" name="bioRxiv">
        <title>The Genome of the Zebra Mussel, Dreissena polymorpha: A Resource for Invasive Species Research.</title>
        <authorList>
            <person name="McCartney M.A."/>
            <person name="Auch B."/>
            <person name="Kono T."/>
            <person name="Mallez S."/>
            <person name="Zhang Y."/>
            <person name="Obille A."/>
            <person name="Becker A."/>
            <person name="Abrahante J.E."/>
            <person name="Garbe J."/>
            <person name="Badalamenti J.P."/>
            <person name="Herman A."/>
            <person name="Mangelson H."/>
            <person name="Liachko I."/>
            <person name="Sullivan S."/>
            <person name="Sone E.D."/>
            <person name="Koren S."/>
            <person name="Silverstein K.A.T."/>
            <person name="Beckman K.B."/>
            <person name="Gohl D.M."/>
        </authorList>
    </citation>
    <scope>NUCLEOTIDE SEQUENCE</scope>
    <source>
        <strain evidence="1">Duluth1</strain>
        <tissue evidence="1">Whole animal</tissue>
    </source>
</reference>
<accession>A0A9D4NHP5</accession>
<comment type="caution">
    <text evidence="1">The sequence shown here is derived from an EMBL/GenBank/DDBJ whole genome shotgun (WGS) entry which is preliminary data.</text>
</comment>
<gene>
    <name evidence="1" type="ORF">DPMN_020932</name>
</gene>
<name>A0A9D4NHP5_DREPO</name>
<protein>
    <submittedName>
        <fullName evidence="1">Uncharacterized protein</fullName>
    </submittedName>
</protein>